<keyword evidence="2" id="KW-1185">Reference proteome</keyword>
<dbReference type="Proteomes" id="UP000003303">
    <property type="component" value="Unassembled WGS sequence"/>
</dbReference>
<dbReference type="RefSeq" id="WP_007366192.1">
    <property type="nucleotide sequence ID" value="NZ_ACLR01000232.1"/>
</dbReference>
<accession>C2MEC8</accession>
<gene>
    <name evidence="1" type="ORF">PORUE0001_0742</name>
</gene>
<protein>
    <submittedName>
        <fullName evidence="1">Uncharacterized protein</fullName>
    </submittedName>
</protein>
<proteinExistence type="predicted"/>
<evidence type="ECO:0000313" key="1">
    <source>
        <dbReference type="EMBL" id="EEK15898.1"/>
    </source>
</evidence>
<reference evidence="1 2" key="1">
    <citation type="submission" date="2009-04" db="EMBL/GenBank/DDBJ databases">
        <authorList>
            <person name="Sebastian Y."/>
            <person name="Madupu R."/>
            <person name="Durkin A.S."/>
            <person name="Torralba M."/>
            <person name="Methe B."/>
            <person name="Sutton G.G."/>
            <person name="Strausberg R.L."/>
            <person name="Nelson K.E."/>
        </authorList>
    </citation>
    <scope>NUCLEOTIDE SEQUENCE [LARGE SCALE GENOMIC DNA]</scope>
    <source>
        <strain evidence="1 2">60-3</strain>
    </source>
</reference>
<name>C2MEC8_9PORP</name>
<dbReference type="STRING" id="596327.PORUE0001_0742"/>
<dbReference type="AlphaFoldDB" id="C2MEC8"/>
<sequence>MKAFVDRDVIFDSDGQGSDIQDTSMGAWTIIFNLKETLEVKFTKQDQSDFNDFVAGLEMDDDNV</sequence>
<dbReference type="EMBL" id="ACLR01000232">
    <property type="protein sequence ID" value="EEK15898.1"/>
    <property type="molecule type" value="Genomic_DNA"/>
</dbReference>
<evidence type="ECO:0000313" key="2">
    <source>
        <dbReference type="Proteomes" id="UP000003303"/>
    </source>
</evidence>
<organism evidence="1 2">
    <name type="scientific">Porphyromonas uenonis 60-3</name>
    <dbReference type="NCBI Taxonomy" id="596327"/>
    <lineage>
        <taxon>Bacteria</taxon>
        <taxon>Pseudomonadati</taxon>
        <taxon>Bacteroidota</taxon>
        <taxon>Bacteroidia</taxon>
        <taxon>Bacteroidales</taxon>
        <taxon>Porphyromonadaceae</taxon>
        <taxon>Porphyromonas</taxon>
    </lineage>
</organism>
<comment type="caution">
    <text evidence="1">The sequence shown here is derived from an EMBL/GenBank/DDBJ whole genome shotgun (WGS) entry which is preliminary data.</text>
</comment>